<accession>A0A7W9YFU4</accession>
<dbReference type="GO" id="GO:0008610">
    <property type="term" value="P:lipid biosynthetic process"/>
    <property type="evidence" value="ECO:0007669"/>
    <property type="project" value="UniProtKB-ARBA"/>
</dbReference>
<dbReference type="PANTHER" id="PTHR45527">
    <property type="entry name" value="NONRIBOSOMAL PEPTIDE SYNTHETASE"/>
    <property type="match status" value="1"/>
</dbReference>
<evidence type="ECO:0000259" key="2">
    <source>
        <dbReference type="Pfam" id="PF00668"/>
    </source>
</evidence>
<dbReference type="GO" id="GO:0043041">
    <property type="term" value="P:amino acid activation for nonribosomal peptide biosynthetic process"/>
    <property type="evidence" value="ECO:0007669"/>
    <property type="project" value="TreeGrafter"/>
</dbReference>
<dbReference type="InterPro" id="IPR023213">
    <property type="entry name" value="CAT-like_dom_sf"/>
</dbReference>
<dbReference type="SUPFAM" id="SSF52777">
    <property type="entry name" value="CoA-dependent acyltransferases"/>
    <property type="match status" value="3"/>
</dbReference>
<dbReference type="EMBL" id="JACHDS010000001">
    <property type="protein sequence ID" value="MBB6171385.1"/>
    <property type="molecule type" value="Genomic_DNA"/>
</dbReference>
<feature type="region of interest" description="Disordered" evidence="1">
    <location>
        <begin position="378"/>
        <end position="401"/>
    </location>
</feature>
<dbReference type="Proteomes" id="UP000546642">
    <property type="component" value="Unassembled WGS sequence"/>
</dbReference>
<dbReference type="Gene3D" id="3.30.559.30">
    <property type="entry name" value="Nonribosomal peptide synthetase, condensation domain"/>
    <property type="match status" value="2"/>
</dbReference>
<keyword evidence="4" id="KW-1185">Reference proteome</keyword>
<evidence type="ECO:0000313" key="3">
    <source>
        <dbReference type="EMBL" id="MBB6171385.1"/>
    </source>
</evidence>
<dbReference type="GO" id="GO:0031177">
    <property type="term" value="F:phosphopantetheine binding"/>
    <property type="evidence" value="ECO:0007669"/>
    <property type="project" value="TreeGrafter"/>
</dbReference>
<proteinExistence type="predicted"/>
<dbReference type="GO" id="GO:0005737">
    <property type="term" value="C:cytoplasm"/>
    <property type="evidence" value="ECO:0007669"/>
    <property type="project" value="TreeGrafter"/>
</dbReference>
<dbReference type="Pfam" id="PF00668">
    <property type="entry name" value="Condensation"/>
    <property type="match status" value="1"/>
</dbReference>
<dbReference type="PANTHER" id="PTHR45527:SF1">
    <property type="entry name" value="FATTY ACID SYNTHASE"/>
    <property type="match status" value="1"/>
</dbReference>
<sequence>MTVTVTGECPPDDDDEASIVAFGLDAATHRAVRRAARAYGTTASVFLRAAVAILLRRLGADTALPGGHPAQCGLDLSGDPTTRDVLARARAADRDGRLGAEARTPFSLRRLLRLIGTGETPGPADRLKQVLVPMIVAPDLPISDIDVRTDAECRRRRRTDPHPVPPGVGRGPVPLSTAQRAVWAAGRTHVRPEADNAWWTVRLRGALDADALRAAARDVVGLHEPLRTRYPEHGGEPAQEILDADAVGDPLDVVDAAGGDVQDLLAEAVRRPFDLRREPPFRMVLFTAAPDSHVLLLLFHRIAVDPASQGPLLWDLQAAYGARRSGTAPAWPPLPVRYADVAARRHARLGAADDPRSRCARQRAYWAQALADLPQAVTPAAGPATTGGAPSPAAAFPAADSEGSGTVRAEIPAALAQSMAAFAREHGTTTATVFRSAVAVLLHRSGAGTDVPLGTLVSDRAEEEGLHDAVGTFLTPLVLRADLSGSPCFSDVVRRVSATGRAAREHADLPLDQVADAAARAPGPVPGRPPLFGTMASHTTRAERPRRLFGLDTAIGADGYAAPRCEWEFDAVEAPEEERTALTLRYAADRIDHATAESIVARLLRLLARAIAHPRRPIGDLETAPGEEDRERGRSAVILVLPDRSGAATGRVPPRHARFGRVPRDAVAAHSGPPHPIWRLT</sequence>
<dbReference type="GO" id="GO:0003824">
    <property type="term" value="F:catalytic activity"/>
    <property type="evidence" value="ECO:0007669"/>
    <property type="project" value="InterPro"/>
</dbReference>
<reference evidence="3 4" key="1">
    <citation type="submission" date="2020-08" db="EMBL/GenBank/DDBJ databases">
        <title>Sequencing the genomes of 1000 actinobacteria strains.</title>
        <authorList>
            <person name="Klenk H.-P."/>
        </authorList>
    </citation>
    <scope>NUCLEOTIDE SEQUENCE [LARGE SCALE GENOMIC DNA]</scope>
    <source>
        <strain evidence="3 4">DSM 46659</strain>
    </source>
</reference>
<dbReference type="AlphaFoldDB" id="A0A7W9YFU4"/>
<evidence type="ECO:0000256" key="1">
    <source>
        <dbReference type="SAM" id="MobiDB-lite"/>
    </source>
</evidence>
<dbReference type="Gene3D" id="3.30.559.10">
    <property type="entry name" value="Chloramphenicol acetyltransferase-like domain"/>
    <property type="match status" value="1"/>
</dbReference>
<evidence type="ECO:0000313" key="4">
    <source>
        <dbReference type="Proteomes" id="UP000546642"/>
    </source>
</evidence>
<dbReference type="RefSeq" id="WP_184074663.1">
    <property type="nucleotide sequence ID" value="NZ_JACHDS010000001.1"/>
</dbReference>
<protein>
    <recommendedName>
        <fullName evidence="2">Condensation domain-containing protein</fullName>
    </recommendedName>
</protein>
<dbReference type="InterPro" id="IPR001242">
    <property type="entry name" value="Condensation_dom"/>
</dbReference>
<organism evidence="3 4">
    <name type="scientific">Nocardiopsis mwathae</name>
    <dbReference type="NCBI Taxonomy" id="1472723"/>
    <lineage>
        <taxon>Bacteria</taxon>
        <taxon>Bacillati</taxon>
        <taxon>Actinomycetota</taxon>
        <taxon>Actinomycetes</taxon>
        <taxon>Streptosporangiales</taxon>
        <taxon>Nocardiopsidaceae</taxon>
        <taxon>Nocardiopsis</taxon>
    </lineage>
</organism>
<feature type="compositionally biased region" description="Low complexity" evidence="1">
    <location>
        <begin position="378"/>
        <end position="399"/>
    </location>
</feature>
<name>A0A7W9YFU4_9ACTN</name>
<feature type="domain" description="Condensation" evidence="2">
    <location>
        <begin position="173"/>
        <end position="630"/>
    </location>
</feature>
<dbReference type="GO" id="GO:0044550">
    <property type="term" value="P:secondary metabolite biosynthetic process"/>
    <property type="evidence" value="ECO:0007669"/>
    <property type="project" value="TreeGrafter"/>
</dbReference>
<feature type="region of interest" description="Disordered" evidence="1">
    <location>
        <begin position="153"/>
        <end position="175"/>
    </location>
</feature>
<gene>
    <name evidence="3" type="ORF">HNR23_001445</name>
</gene>
<comment type="caution">
    <text evidence="3">The sequence shown here is derived from an EMBL/GenBank/DDBJ whole genome shotgun (WGS) entry which is preliminary data.</text>
</comment>